<organism evidence="2 3">
    <name type="scientific">Novipirellula artificiosorum</name>
    <dbReference type="NCBI Taxonomy" id="2528016"/>
    <lineage>
        <taxon>Bacteria</taxon>
        <taxon>Pseudomonadati</taxon>
        <taxon>Planctomycetota</taxon>
        <taxon>Planctomycetia</taxon>
        <taxon>Pirellulales</taxon>
        <taxon>Pirellulaceae</taxon>
        <taxon>Novipirellula</taxon>
    </lineage>
</organism>
<sequence precursor="true">MLYGIGRAIAASCLFASLFLAMGCTPRVIVRAHPAPNDNGIRYYRPKPYLKVEPAEVAVDKNQTTLVPGMVRISLAYLPDFSEEYAIDVRPGLGTASVGIQLEDGWNLTEISQDLDSQTDENLRAIGSVLTGIGDVIPTASKPSTSQEVNFTVPAQNVPIGFYESIVGRDPRGCKRLYGFRYVGFLPFSGCPVDMGGSEHFCCGDGYHSLYGLTFQNGQMVFQLLEVMATTPITAAAVTPNQPTKADDRSLGTSRLTNPEHIDLARLSIELRTYLKQLDAEVVSVDAEEQSGEVVVRIVVPAGSLAFSVQRAAEDWLSQSLQVGDRYDVIVEAESP</sequence>
<dbReference type="OrthoDB" id="277441at2"/>
<feature type="chain" id="PRO_5022833830" evidence="1">
    <location>
        <begin position="24"/>
        <end position="336"/>
    </location>
</feature>
<dbReference type="RefSeq" id="WP_146527185.1">
    <property type="nucleotide sequence ID" value="NZ_SJPV01000005.1"/>
</dbReference>
<feature type="signal peptide" evidence="1">
    <location>
        <begin position="1"/>
        <end position="23"/>
    </location>
</feature>
<keyword evidence="3" id="KW-1185">Reference proteome</keyword>
<proteinExistence type="predicted"/>
<dbReference type="Proteomes" id="UP000319143">
    <property type="component" value="Unassembled WGS sequence"/>
</dbReference>
<protein>
    <submittedName>
        <fullName evidence="2">Uncharacterized protein</fullName>
    </submittedName>
</protein>
<reference evidence="2 3" key="1">
    <citation type="submission" date="2019-02" db="EMBL/GenBank/DDBJ databases">
        <title>Deep-cultivation of Planctomycetes and their phenomic and genomic characterization uncovers novel biology.</title>
        <authorList>
            <person name="Wiegand S."/>
            <person name="Jogler M."/>
            <person name="Boedeker C."/>
            <person name="Pinto D."/>
            <person name="Vollmers J."/>
            <person name="Rivas-Marin E."/>
            <person name="Kohn T."/>
            <person name="Peeters S.H."/>
            <person name="Heuer A."/>
            <person name="Rast P."/>
            <person name="Oberbeckmann S."/>
            <person name="Bunk B."/>
            <person name="Jeske O."/>
            <person name="Meyerdierks A."/>
            <person name="Storesund J.E."/>
            <person name="Kallscheuer N."/>
            <person name="Luecker S."/>
            <person name="Lage O.M."/>
            <person name="Pohl T."/>
            <person name="Merkel B.J."/>
            <person name="Hornburger P."/>
            <person name="Mueller R.-W."/>
            <person name="Bruemmer F."/>
            <person name="Labrenz M."/>
            <person name="Spormann A.M."/>
            <person name="Op Den Camp H."/>
            <person name="Overmann J."/>
            <person name="Amann R."/>
            <person name="Jetten M.S.M."/>
            <person name="Mascher T."/>
            <person name="Medema M.H."/>
            <person name="Devos D.P."/>
            <person name="Kaster A.-K."/>
            <person name="Ovreas L."/>
            <person name="Rohde M."/>
            <person name="Galperin M.Y."/>
            <person name="Jogler C."/>
        </authorList>
    </citation>
    <scope>NUCLEOTIDE SEQUENCE [LARGE SCALE GENOMIC DNA]</scope>
    <source>
        <strain evidence="2 3">Poly41</strain>
    </source>
</reference>
<accession>A0A5C6DLE4</accession>
<gene>
    <name evidence="2" type="ORF">Poly41_31310</name>
</gene>
<keyword evidence="1" id="KW-0732">Signal</keyword>
<dbReference type="PROSITE" id="PS51257">
    <property type="entry name" value="PROKAR_LIPOPROTEIN"/>
    <property type="match status" value="1"/>
</dbReference>
<evidence type="ECO:0000313" key="3">
    <source>
        <dbReference type="Proteomes" id="UP000319143"/>
    </source>
</evidence>
<evidence type="ECO:0000256" key="1">
    <source>
        <dbReference type="SAM" id="SignalP"/>
    </source>
</evidence>
<evidence type="ECO:0000313" key="2">
    <source>
        <dbReference type="EMBL" id="TWU37005.1"/>
    </source>
</evidence>
<dbReference type="EMBL" id="SJPV01000005">
    <property type="protein sequence ID" value="TWU37005.1"/>
    <property type="molecule type" value="Genomic_DNA"/>
</dbReference>
<name>A0A5C6DLE4_9BACT</name>
<comment type="caution">
    <text evidence="2">The sequence shown here is derived from an EMBL/GenBank/DDBJ whole genome shotgun (WGS) entry which is preliminary data.</text>
</comment>
<dbReference type="AlphaFoldDB" id="A0A5C6DLE4"/>